<feature type="region of interest" description="Disordered" evidence="1">
    <location>
        <begin position="249"/>
        <end position="301"/>
    </location>
</feature>
<comment type="caution">
    <text evidence="2">The sequence shown here is derived from an EMBL/GenBank/DDBJ whole genome shotgun (WGS) entry which is preliminary data.</text>
</comment>
<evidence type="ECO:0000313" key="3">
    <source>
        <dbReference type="Proteomes" id="UP001196413"/>
    </source>
</evidence>
<dbReference type="Proteomes" id="UP001196413">
    <property type="component" value="Unassembled WGS sequence"/>
</dbReference>
<sequence length="713" mass="81611">MGLFGGPSTSSALTVPILSPFITSQTSTPSTSKRKSDSVKPIAAPSPSSFKKEPLVTRPVQKCNKIPVYKQRKFAAVVSNDTSETKDANDAYSFEDDEEISGLGHVDPKEKLDAEVREKLSKITGQHPEMRNKNVYVPGIGFAIPAEQQQDLWRHVVPKKRPTAENRPVIPAANLLPASIHAEASHAAARLAEPEIVTLAESIRRRKKERLACTFIKTEQTYGSDCAKEEGADRRAEEIKKELETQPRLPKLIIKLPRRPTDNSYESKKRKKKRKKKEYDSDWEGSDRTRRKKRTKRDKGYSGYEVRVVERDQEECKMPRIDEERIDVSMLSRKRRLMMQWQEGQESQNRENGEHKTSIPSLSTRSRNEFNTEAVKARLSKFGPADGHLPKGTFVVCKADIFRDDCALWRVDNQNMIQKYPPRIDPATKDISYKNSSTYSGWCDQVAYGYYRIAIKHIKQTRSEAIIRPEIPISDLFPAMASECSDANGFVKGDEESSTDAEDHVSMLREPLRLSLYTFTLAMINHALTLEFFQQMKGKNDWNFLRAVTEIDKVNADSLAKLKGLVKFNEKLEDAIHSYTQLCITDSDFHSLQCQCCSLRPIERIIQLYVLDSYDPETLQSVDKPSSDSSPLPAYEFLVCLSCANVSQLYHRCYHMKYHLLKKCEDKLEILGTQHPEFSPEKTVEAARRCRGWLNRTLTEYMDLWKKIQNLDH</sequence>
<dbReference type="EMBL" id="JAHQIW010006691">
    <property type="protein sequence ID" value="KAJ1369866.1"/>
    <property type="molecule type" value="Genomic_DNA"/>
</dbReference>
<protein>
    <submittedName>
        <fullName evidence="2">Eor-2p</fullName>
    </submittedName>
</protein>
<gene>
    <name evidence="2" type="primary">EOR-2</name>
    <name evidence="2" type="ORF">KIN20_031451</name>
</gene>
<feature type="region of interest" description="Disordered" evidence="1">
    <location>
        <begin position="342"/>
        <end position="367"/>
    </location>
</feature>
<organism evidence="2 3">
    <name type="scientific">Parelaphostrongylus tenuis</name>
    <name type="common">Meningeal worm</name>
    <dbReference type="NCBI Taxonomy" id="148309"/>
    <lineage>
        <taxon>Eukaryota</taxon>
        <taxon>Metazoa</taxon>
        <taxon>Ecdysozoa</taxon>
        <taxon>Nematoda</taxon>
        <taxon>Chromadorea</taxon>
        <taxon>Rhabditida</taxon>
        <taxon>Rhabditina</taxon>
        <taxon>Rhabditomorpha</taxon>
        <taxon>Strongyloidea</taxon>
        <taxon>Metastrongylidae</taxon>
        <taxon>Parelaphostrongylus</taxon>
    </lineage>
</organism>
<feature type="compositionally biased region" description="Basic and acidic residues" evidence="1">
    <location>
        <begin position="277"/>
        <end position="288"/>
    </location>
</feature>
<evidence type="ECO:0000256" key="1">
    <source>
        <dbReference type="SAM" id="MobiDB-lite"/>
    </source>
</evidence>
<feature type="compositionally biased region" description="Polar residues" evidence="1">
    <location>
        <begin position="358"/>
        <end position="367"/>
    </location>
</feature>
<dbReference type="AlphaFoldDB" id="A0AAD5R5M9"/>
<reference evidence="2" key="1">
    <citation type="submission" date="2021-06" db="EMBL/GenBank/DDBJ databases">
        <title>Parelaphostrongylus tenuis whole genome reference sequence.</title>
        <authorList>
            <person name="Garwood T.J."/>
            <person name="Larsen P.A."/>
            <person name="Fountain-Jones N.M."/>
            <person name="Garbe J.R."/>
            <person name="Macchietto M.G."/>
            <person name="Kania S.A."/>
            <person name="Gerhold R.W."/>
            <person name="Richards J.E."/>
            <person name="Wolf T.M."/>
        </authorList>
    </citation>
    <scope>NUCLEOTIDE SEQUENCE</scope>
    <source>
        <strain evidence="2">MNPRO001-30</strain>
        <tissue evidence="2">Meninges</tissue>
    </source>
</reference>
<keyword evidence="3" id="KW-1185">Reference proteome</keyword>
<name>A0AAD5R5M9_PARTN</name>
<proteinExistence type="predicted"/>
<dbReference type="GO" id="GO:0005634">
    <property type="term" value="C:nucleus"/>
    <property type="evidence" value="ECO:0007669"/>
    <property type="project" value="TreeGrafter"/>
</dbReference>
<evidence type="ECO:0000313" key="2">
    <source>
        <dbReference type="EMBL" id="KAJ1369866.1"/>
    </source>
</evidence>
<feature type="compositionally biased region" description="Polar residues" evidence="1">
    <location>
        <begin position="22"/>
        <end position="31"/>
    </location>
</feature>
<feature type="region of interest" description="Disordered" evidence="1">
    <location>
        <begin position="22"/>
        <end position="56"/>
    </location>
</feature>
<accession>A0AAD5R5M9</accession>
<dbReference type="PANTHER" id="PTHR14689:SF0">
    <property type="entry name" value="COILED-COIL DOMAIN-CONTAINING PROTEIN 82"/>
    <property type="match status" value="1"/>
</dbReference>
<feature type="compositionally biased region" description="Basic and acidic residues" evidence="1">
    <location>
        <begin position="348"/>
        <end position="357"/>
    </location>
</feature>
<dbReference type="PANTHER" id="PTHR14689">
    <property type="entry name" value="PHORBOL-ESTER_DAG-TYPE DOMAIN-CONTAINING PROTEIN"/>
    <property type="match status" value="1"/>
</dbReference>